<dbReference type="EMBL" id="OZ037949">
    <property type="protein sequence ID" value="CAL1711564.1"/>
    <property type="molecule type" value="Genomic_DNA"/>
</dbReference>
<protein>
    <submittedName>
        <fullName evidence="1">Uncharacterized protein</fullName>
    </submittedName>
</protein>
<evidence type="ECO:0000313" key="2">
    <source>
        <dbReference type="Proteomes" id="UP001497453"/>
    </source>
</evidence>
<reference evidence="2" key="1">
    <citation type="submission" date="2024-04" db="EMBL/GenBank/DDBJ databases">
        <authorList>
            <person name="Shaw F."/>
            <person name="Minotto A."/>
        </authorList>
    </citation>
    <scope>NUCLEOTIDE SEQUENCE [LARGE SCALE GENOMIC DNA]</scope>
</reference>
<evidence type="ECO:0000313" key="1">
    <source>
        <dbReference type="EMBL" id="CAL1711564.1"/>
    </source>
</evidence>
<keyword evidence="2" id="KW-1185">Reference proteome</keyword>
<sequence length="95" mass="11055">MTTKVGQEWRIRIIYSNCSNVIILWMESTHPRIWGCLVYARHIQKWVTHESSQLLSRDVDNQIFIRDWVDVVPASTHLCSRTTFSSIPVSISPLV</sequence>
<dbReference type="Proteomes" id="UP001497453">
    <property type="component" value="Chromosome 6"/>
</dbReference>
<accession>A0ABP1DY84</accession>
<proteinExistence type="predicted"/>
<name>A0ABP1DY84_9APHY</name>
<organism evidence="1 2">
    <name type="scientific">Somion occarium</name>
    <dbReference type="NCBI Taxonomy" id="3059160"/>
    <lineage>
        <taxon>Eukaryota</taxon>
        <taxon>Fungi</taxon>
        <taxon>Dikarya</taxon>
        <taxon>Basidiomycota</taxon>
        <taxon>Agaricomycotina</taxon>
        <taxon>Agaricomycetes</taxon>
        <taxon>Polyporales</taxon>
        <taxon>Cerrenaceae</taxon>
        <taxon>Somion</taxon>
    </lineage>
</organism>
<gene>
    <name evidence="1" type="ORF">GFSPODELE1_LOCUS8400</name>
</gene>